<evidence type="ECO:0000256" key="1">
    <source>
        <dbReference type="ARBA" id="ARBA00004571"/>
    </source>
</evidence>
<feature type="compositionally biased region" description="Polar residues" evidence="10">
    <location>
        <begin position="544"/>
        <end position="554"/>
    </location>
</feature>
<evidence type="ECO:0000256" key="11">
    <source>
        <dbReference type="SAM" id="SignalP"/>
    </source>
</evidence>
<evidence type="ECO:0000313" key="17">
    <source>
        <dbReference type="Proteomes" id="UP001187859"/>
    </source>
</evidence>
<comment type="similarity">
    <text evidence="8 9">Belongs to the TonB-dependent receptor family.</text>
</comment>
<keyword evidence="4 8" id="KW-0812">Transmembrane</keyword>
<name>A0AAE4PZP1_9GAMM</name>
<evidence type="ECO:0000256" key="2">
    <source>
        <dbReference type="ARBA" id="ARBA00022448"/>
    </source>
</evidence>
<keyword evidence="11" id="KW-0732">Signal</keyword>
<dbReference type="InterPro" id="IPR000531">
    <property type="entry name" value="Beta-barrel_TonB"/>
</dbReference>
<protein>
    <submittedName>
        <fullName evidence="15">TonB-dependent receptor</fullName>
    </submittedName>
</protein>
<feature type="domain" description="TonB-dependent receptor-like beta-barrel" evidence="12">
    <location>
        <begin position="398"/>
        <end position="901"/>
    </location>
</feature>
<dbReference type="Pfam" id="PF00593">
    <property type="entry name" value="TonB_dep_Rec_b-barrel"/>
    <property type="match status" value="1"/>
</dbReference>
<feature type="region of interest" description="Disordered" evidence="10">
    <location>
        <begin position="532"/>
        <end position="556"/>
    </location>
</feature>
<keyword evidence="16" id="KW-1185">Reference proteome</keyword>
<evidence type="ECO:0000256" key="9">
    <source>
        <dbReference type="RuleBase" id="RU003357"/>
    </source>
</evidence>
<dbReference type="PANTHER" id="PTHR47234">
    <property type="match status" value="1"/>
</dbReference>
<sequence length="943" mass="102844">MHKNNLLAKSVRFALIGGVAATALNVPLVMAADEAGADKKVERIEVTGSRIKRTDMEAASPVLVMNRDELEATGMISIGDILQTIPAAGSALNTAFNNGGDGSTNMDLRNLGAQRLLVLVNGKRWISSLGSTVDLNTIPTSSIERIEVLKDGASAVYGSDAIAGVVNIITRKNFEGVEVSVYGGQNAKYDDGRQYTADFTAGSVSEKGGLLFNMSHVTQQPIWAGDRDISDTGYSSTADNTRLQIVGSQLNQANQDALAALATPNPDTGIYNLMVKEGTGTNVGPDQFRPRTGADVYNYAPDNYLSTPQNRNSFYVQGFYDISDNLRVVSDFMMTNRKSSQELAPMPLTLGASWGEAASRVDIGANNIYNPFGETLYGSSARAVANGKPLGYVPYSLQRRMIEAGSRQYNQNDTTYRAMLGLEGNIDDNWTWSASYIYGQNNQDVLTTGLLNLTRINQALGDNCNASNGCVALNLFGGPGTITQDMVDYITFDSVSRSGLTMKDYTFNISGDLFDLPAGAVGLALGLERREESGFDTPDPLTVTGESSGNQRDATSGGFRLDEAYVELAIPVLESLLITPAVRVSDHDAYGNNTTGKVGAEFRPMDDLLLRGTWAQGYRAPSISDLYAGNADSFPTWTDPCNTRDAKGNVLNISTLPGCAGVPDGYRQSNTQIRISQVSSPDLKPETSESFTYGAVYNPSWLEGAEVTLDYYKIKVEDAIARYGHVDIARECARGTKPESCNYIDRDSLGNIVDLRNFLQNSGEYNVEGIDFFTAYRFPETSFGSFKASLDVAYVMKNEFDGTDRVGVQTGDGGFPEFKSNLMVDWAMGDWDAHWKVRFVGPLNNDYYTGLTDSEEDKKYYQQLKDAGYRETMEAYMVHNVSVGYNIDAYNTKVSLGINNLFAKKPQAEGPTNNEAISTNNFSVTEYDVNMDRFIYLRATTKF</sequence>
<keyword evidence="6 8" id="KW-0472">Membrane</keyword>
<dbReference type="Pfam" id="PF07715">
    <property type="entry name" value="Plug"/>
    <property type="match status" value="1"/>
</dbReference>
<evidence type="ECO:0000259" key="12">
    <source>
        <dbReference type="Pfam" id="PF00593"/>
    </source>
</evidence>
<dbReference type="EMBL" id="JAOTLW010000002">
    <property type="protein sequence ID" value="MDI5830508.1"/>
    <property type="molecule type" value="Genomic_DNA"/>
</dbReference>
<feature type="domain" description="TonB-dependent receptor plug" evidence="13">
    <location>
        <begin position="56"/>
        <end position="165"/>
    </location>
</feature>
<feature type="signal peptide" evidence="11">
    <location>
        <begin position="1"/>
        <end position="31"/>
    </location>
</feature>
<evidence type="ECO:0000256" key="3">
    <source>
        <dbReference type="ARBA" id="ARBA00022452"/>
    </source>
</evidence>
<dbReference type="EMBL" id="JASGOQ010000001">
    <property type="protein sequence ID" value="MDV5389762.1"/>
    <property type="molecule type" value="Genomic_DNA"/>
</dbReference>
<dbReference type="Proteomes" id="UP001159075">
    <property type="component" value="Unassembled WGS sequence"/>
</dbReference>
<evidence type="ECO:0000313" key="14">
    <source>
        <dbReference type="EMBL" id="MDI5830508.1"/>
    </source>
</evidence>
<dbReference type="InterPro" id="IPR037066">
    <property type="entry name" value="Plug_dom_sf"/>
</dbReference>
<gene>
    <name evidence="14" type="ORF">ODY93_02935</name>
    <name evidence="15" type="ORF">QM089_05660</name>
</gene>
<evidence type="ECO:0000256" key="8">
    <source>
        <dbReference type="PROSITE-ProRule" id="PRU01360"/>
    </source>
</evidence>
<evidence type="ECO:0000259" key="13">
    <source>
        <dbReference type="Pfam" id="PF07715"/>
    </source>
</evidence>
<dbReference type="GO" id="GO:0009279">
    <property type="term" value="C:cell outer membrane"/>
    <property type="evidence" value="ECO:0007669"/>
    <property type="project" value="UniProtKB-SubCell"/>
</dbReference>
<evidence type="ECO:0000256" key="10">
    <source>
        <dbReference type="SAM" id="MobiDB-lite"/>
    </source>
</evidence>
<dbReference type="InterPro" id="IPR039426">
    <property type="entry name" value="TonB-dep_rcpt-like"/>
</dbReference>
<keyword evidence="2 8" id="KW-0813">Transport</keyword>
<keyword evidence="3 8" id="KW-1134">Transmembrane beta strand</keyword>
<dbReference type="SUPFAM" id="SSF56935">
    <property type="entry name" value="Porins"/>
    <property type="match status" value="1"/>
</dbReference>
<organism evidence="15 17">
    <name type="scientific">Shewanella xiamenensis</name>
    <dbReference type="NCBI Taxonomy" id="332186"/>
    <lineage>
        <taxon>Bacteria</taxon>
        <taxon>Pseudomonadati</taxon>
        <taxon>Pseudomonadota</taxon>
        <taxon>Gammaproteobacteria</taxon>
        <taxon>Alteromonadales</taxon>
        <taxon>Shewanellaceae</taxon>
        <taxon>Shewanella</taxon>
    </lineage>
</organism>
<dbReference type="Proteomes" id="UP001187859">
    <property type="component" value="Unassembled WGS sequence"/>
</dbReference>
<dbReference type="InterPro" id="IPR036942">
    <property type="entry name" value="Beta-barrel_TonB_sf"/>
</dbReference>
<evidence type="ECO:0000313" key="16">
    <source>
        <dbReference type="Proteomes" id="UP001159075"/>
    </source>
</evidence>
<dbReference type="Gene3D" id="2.40.170.20">
    <property type="entry name" value="TonB-dependent receptor, beta-barrel domain"/>
    <property type="match status" value="1"/>
</dbReference>
<evidence type="ECO:0000256" key="4">
    <source>
        <dbReference type="ARBA" id="ARBA00022692"/>
    </source>
</evidence>
<reference evidence="14 16" key="1">
    <citation type="submission" date="2022-09" db="EMBL/GenBank/DDBJ databases">
        <title>The outer-membrane cytochrome OmcA is essential for infection of Shewanella oneidensis by a zebrafish-associated bacteriophage.</title>
        <authorList>
            <person name="Grenfell A.W."/>
            <person name="Intile P."/>
            <person name="Mcfarlane J."/>
            <person name="Leung D."/>
            <person name="Abdalla K."/>
            <person name="Wold M."/>
            <person name="Kees E."/>
            <person name="Gralnick J."/>
        </authorList>
    </citation>
    <scope>NUCLEOTIDE SEQUENCE [LARGE SCALE GENOMIC DNA]</scope>
    <source>
        <strain evidence="14 16">NF-5</strain>
    </source>
</reference>
<keyword evidence="15" id="KW-0675">Receptor</keyword>
<proteinExistence type="inferred from homology"/>
<keyword evidence="7 8" id="KW-0998">Cell outer membrane</keyword>
<reference evidence="15" key="2">
    <citation type="submission" date="2023-05" db="EMBL/GenBank/DDBJ databases">
        <title>Colonisation of extended spectrum b-lactamase- and carbapenemase-producing bacteria on hospital surfaces from low- and middle-income countries.</title>
        <authorList>
            <person name="Nieto-Rosado M."/>
            <person name="Sands K."/>
            <person name="Iregbu K."/>
            <person name="Zahra R."/>
            <person name="Mazarati J.B."/>
            <person name="Mehtar S."/>
            <person name="Barnards-Group B."/>
            <person name="Walsh T.R."/>
        </authorList>
    </citation>
    <scope>NUCLEOTIDE SEQUENCE</scope>
    <source>
        <strain evidence="15">PP-E493</strain>
    </source>
</reference>
<evidence type="ECO:0000256" key="5">
    <source>
        <dbReference type="ARBA" id="ARBA00023077"/>
    </source>
</evidence>
<comment type="subcellular location">
    <subcellularLocation>
        <location evidence="1 8">Cell outer membrane</location>
        <topology evidence="1 8">Multi-pass membrane protein</topology>
    </subcellularLocation>
</comment>
<evidence type="ECO:0000256" key="6">
    <source>
        <dbReference type="ARBA" id="ARBA00023136"/>
    </source>
</evidence>
<comment type="caution">
    <text evidence="15">The sequence shown here is derived from an EMBL/GenBank/DDBJ whole genome shotgun (WGS) entry which is preliminary data.</text>
</comment>
<dbReference type="PROSITE" id="PS52016">
    <property type="entry name" value="TONB_DEPENDENT_REC_3"/>
    <property type="match status" value="1"/>
</dbReference>
<feature type="chain" id="PRO_5043591060" evidence="11">
    <location>
        <begin position="32"/>
        <end position="943"/>
    </location>
</feature>
<evidence type="ECO:0000313" key="15">
    <source>
        <dbReference type="EMBL" id="MDV5389762.1"/>
    </source>
</evidence>
<dbReference type="AlphaFoldDB" id="A0AAE4PZP1"/>
<evidence type="ECO:0000256" key="7">
    <source>
        <dbReference type="ARBA" id="ARBA00023237"/>
    </source>
</evidence>
<accession>A0AAE4PZP1</accession>
<dbReference type="Gene3D" id="2.170.130.10">
    <property type="entry name" value="TonB-dependent receptor, plug domain"/>
    <property type="match status" value="1"/>
</dbReference>
<dbReference type="InterPro" id="IPR012910">
    <property type="entry name" value="Plug_dom"/>
</dbReference>
<dbReference type="PANTHER" id="PTHR47234:SF2">
    <property type="entry name" value="TONB-DEPENDENT RECEPTOR"/>
    <property type="match status" value="1"/>
</dbReference>
<keyword evidence="5 9" id="KW-0798">TonB box</keyword>
<dbReference type="RefSeq" id="WP_188870519.1">
    <property type="nucleotide sequence ID" value="NZ_BMOP01000006.1"/>
</dbReference>